<gene>
    <name evidence="6" type="ORF">NNL22_18130</name>
</gene>
<dbReference type="KEGG" id="asem:NNL22_18130"/>
<accession>A0A9E8KQ79</accession>
<dbReference type="EMBL" id="CP101527">
    <property type="protein sequence ID" value="UZW74915.1"/>
    <property type="molecule type" value="Genomic_DNA"/>
</dbReference>
<keyword evidence="1" id="KW-0059">Arsenical resistance</keyword>
<dbReference type="PANTHER" id="PTHR33154:SF18">
    <property type="entry name" value="ARSENICAL RESISTANCE OPERON REPRESSOR"/>
    <property type="match status" value="1"/>
</dbReference>
<dbReference type="NCBIfam" id="NF033788">
    <property type="entry name" value="HTH_metalloreg"/>
    <property type="match status" value="1"/>
</dbReference>
<evidence type="ECO:0000256" key="2">
    <source>
        <dbReference type="ARBA" id="ARBA00023015"/>
    </source>
</evidence>
<keyword evidence="3" id="KW-0238">DNA-binding</keyword>
<dbReference type="InterPro" id="IPR018334">
    <property type="entry name" value="ArsR_HTH"/>
</dbReference>
<name>A0A9E8KQ79_9ALTE</name>
<dbReference type="PRINTS" id="PR00778">
    <property type="entry name" value="HTHARSR"/>
</dbReference>
<dbReference type="CDD" id="cd00090">
    <property type="entry name" value="HTH_ARSR"/>
    <property type="match status" value="1"/>
</dbReference>
<organism evidence="6 7">
    <name type="scientific">Alkalimarinus sediminis</name>
    <dbReference type="NCBI Taxonomy" id="1632866"/>
    <lineage>
        <taxon>Bacteria</taxon>
        <taxon>Pseudomonadati</taxon>
        <taxon>Pseudomonadota</taxon>
        <taxon>Gammaproteobacteria</taxon>
        <taxon>Alteromonadales</taxon>
        <taxon>Alteromonadaceae</taxon>
        <taxon>Alkalimarinus</taxon>
    </lineage>
</organism>
<dbReference type="GO" id="GO:0003700">
    <property type="term" value="F:DNA-binding transcription factor activity"/>
    <property type="evidence" value="ECO:0007669"/>
    <property type="project" value="InterPro"/>
</dbReference>
<dbReference type="InterPro" id="IPR011991">
    <property type="entry name" value="ArsR-like_HTH"/>
</dbReference>
<dbReference type="AlphaFoldDB" id="A0A9E8KQ79"/>
<evidence type="ECO:0000313" key="6">
    <source>
        <dbReference type="EMBL" id="UZW74915.1"/>
    </source>
</evidence>
<dbReference type="GO" id="GO:0003677">
    <property type="term" value="F:DNA binding"/>
    <property type="evidence" value="ECO:0007669"/>
    <property type="project" value="UniProtKB-KW"/>
</dbReference>
<feature type="domain" description="HTH arsR-type" evidence="5">
    <location>
        <begin position="3"/>
        <end position="100"/>
    </location>
</feature>
<dbReference type="PROSITE" id="PS50987">
    <property type="entry name" value="HTH_ARSR_2"/>
    <property type="match status" value="1"/>
</dbReference>
<dbReference type="SMART" id="SM00418">
    <property type="entry name" value="HTH_ARSR"/>
    <property type="match status" value="1"/>
</dbReference>
<dbReference type="InterPro" id="IPR051081">
    <property type="entry name" value="HTH_MetalResp_TranReg"/>
</dbReference>
<evidence type="ECO:0000256" key="3">
    <source>
        <dbReference type="ARBA" id="ARBA00023125"/>
    </source>
</evidence>
<evidence type="ECO:0000256" key="1">
    <source>
        <dbReference type="ARBA" id="ARBA00022849"/>
    </source>
</evidence>
<evidence type="ECO:0000256" key="4">
    <source>
        <dbReference type="ARBA" id="ARBA00023163"/>
    </source>
</evidence>
<reference evidence="6" key="1">
    <citation type="submission" date="2022-07" db="EMBL/GenBank/DDBJ databases">
        <title>Alkalimarinus sp. nov., isolated from gut of a Alitta virens.</title>
        <authorList>
            <person name="Yang A.I."/>
            <person name="Shin N.-R."/>
        </authorList>
    </citation>
    <scope>NUCLEOTIDE SEQUENCE</scope>
    <source>
        <strain evidence="6">FA028</strain>
    </source>
</reference>
<dbReference type="InterPro" id="IPR036388">
    <property type="entry name" value="WH-like_DNA-bd_sf"/>
</dbReference>
<keyword evidence="7" id="KW-1185">Reference proteome</keyword>
<dbReference type="Proteomes" id="UP001164472">
    <property type="component" value="Chromosome"/>
</dbReference>
<sequence length="117" mass="13176">MNKEIQTTESYAQFFKCLSEPVRLRILFLLLKRGELCVCDLVDTLDISQSVVSRHLAYLRNNGVLSSRRDGAWVYYTLADNSPFFSAVLHTLTEFGESSMELSNDIGRLSEPSSGCC</sequence>
<keyword evidence="4" id="KW-0804">Transcription</keyword>
<evidence type="ECO:0000313" key="7">
    <source>
        <dbReference type="Proteomes" id="UP001164472"/>
    </source>
</evidence>
<proteinExistence type="predicted"/>
<keyword evidence="2" id="KW-0805">Transcription regulation</keyword>
<dbReference type="SUPFAM" id="SSF46785">
    <property type="entry name" value="Winged helix' DNA-binding domain"/>
    <property type="match status" value="1"/>
</dbReference>
<dbReference type="InterPro" id="IPR036390">
    <property type="entry name" value="WH_DNA-bd_sf"/>
</dbReference>
<dbReference type="InterPro" id="IPR001845">
    <property type="entry name" value="HTH_ArsR_DNA-bd_dom"/>
</dbReference>
<dbReference type="PROSITE" id="PS00846">
    <property type="entry name" value="HTH_ARSR_1"/>
    <property type="match status" value="1"/>
</dbReference>
<dbReference type="Pfam" id="PF01022">
    <property type="entry name" value="HTH_5"/>
    <property type="match status" value="1"/>
</dbReference>
<protein>
    <submittedName>
        <fullName evidence="6">Metalloregulator ArsR/SmtB family transcription factor</fullName>
    </submittedName>
</protein>
<dbReference type="Gene3D" id="1.10.10.10">
    <property type="entry name" value="Winged helix-like DNA-binding domain superfamily/Winged helix DNA-binding domain"/>
    <property type="match status" value="1"/>
</dbReference>
<dbReference type="GO" id="GO:0046685">
    <property type="term" value="P:response to arsenic-containing substance"/>
    <property type="evidence" value="ECO:0007669"/>
    <property type="project" value="UniProtKB-KW"/>
</dbReference>
<dbReference type="PANTHER" id="PTHR33154">
    <property type="entry name" value="TRANSCRIPTIONAL REGULATOR, ARSR FAMILY"/>
    <property type="match status" value="1"/>
</dbReference>
<dbReference type="RefSeq" id="WP_251810342.1">
    <property type="nucleotide sequence ID" value="NZ_CP101527.1"/>
</dbReference>
<evidence type="ECO:0000259" key="5">
    <source>
        <dbReference type="PROSITE" id="PS50987"/>
    </source>
</evidence>